<evidence type="ECO:0000256" key="1">
    <source>
        <dbReference type="SAM" id="MobiDB-lite"/>
    </source>
</evidence>
<protein>
    <submittedName>
        <fullName evidence="3">Pseudouridine synthase</fullName>
    </submittedName>
</protein>
<comment type="caution">
    <text evidence="3">The sequence shown here is derived from an EMBL/GenBank/DDBJ whole genome shotgun (WGS) entry which is preliminary data.</text>
</comment>
<dbReference type="RefSeq" id="WP_338435031.1">
    <property type="nucleotide sequence ID" value="NZ_JAUYVH010000001.1"/>
</dbReference>
<dbReference type="SUPFAM" id="SSF55120">
    <property type="entry name" value="Pseudouridine synthase"/>
    <property type="match status" value="1"/>
</dbReference>
<dbReference type="PANTHER" id="PTHR21600:SF84">
    <property type="entry name" value="PSEUDOURIDINE SYNTHASE RSUA_RLUA-LIKE DOMAIN-CONTAINING PROTEIN"/>
    <property type="match status" value="1"/>
</dbReference>
<dbReference type="Proteomes" id="UP001225596">
    <property type="component" value="Unassembled WGS sequence"/>
</dbReference>
<dbReference type="Pfam" id="PF00849">
    <property type="entry name" value="PseudoU_synth_2"/>
    <property type="match status" value="1"/>
</dbReference>
<dbReference type="PANTHER" id="PTHR21600">
    <property type="entry name" value="MITOCHONDRIAL RNA PSEUDOURIDINE SYNTHASE"/>
    <property type="match status" value="1"/>
</dbReference>
<evidence type="ECO:0000313" key="3">
    <source>
        <dbReference type="EMBL" id="MDQ9169188.1"/>
    </source>
</evidence>
<feature type="region of interest" description="Disordered" evidence="1">
    <location>
        <begin position="1"/>
        <end position="32"/>
    </location>
</feature>
<dbReference type="InterPro" id="IPR006145">
    <property type="entry name" value="PsdUridine_synth_RsuA/RluA"/>
</dbReference>
<accession>A0ABU1BJJ8</accession>
<sequence>MRQASEELKAQAMGQAKNRPAERLPSKEGISPSCVALPPQNWPTLIDFLAHRFPAIEREEWRARMLRGEVLDAEGKPLSPGCAYRAYSKIYYYRSMPAEDPIPFEEYLVYQDDYLVVADKPHFLPVVPSGRYLRETLLVRMKRKLGIETLSPIHRIDRETAGLVLFSVQPESRNHYQSLFRQRVVGKCYEAIASLRPGIAFPLTYRSRLEEGPSFMQMREVPGEPNAETRIELQEAKDGIARFHLYPVTGQKHQLRAHMAALGMPILNDRIYPMLLPEEREPVETARLYQAPLQLLAKSLSFSDPVTGKAHCFESRFRLKWQGG</sequence>
<name>A0ABU1BJJ8_9BURK</name>
<dbReference type="InterPro" id="IPR006224">
    <property type="entry name" value="PsdUridine_synth_RluA-like_CS"/>
</dbReference>
<proteinExistence type="predicted"/>
<reference evidence="3 4" key="1">
    <citation type="submission" date="2023-08" db="EMBL/GenBank/DDBJ databases">
        <title>Oxalobacteraceae gen .nov., isolated from river sludge outside the plant.</title>
        <authorList>
            <person name="Zhao S.Y."/>
        </authorList>
    </citation>
    <scope>NUCLEOTIDE SEQUENCE [LARGE SCALE GENOMIC DNA]</scope>
    <source>
        <strain evidence="3 4">R-40</strain>
    </source>
</reference>
<dbReference type="InterPro" id="IPR050188">
    <property type="entry name" value="RluA_PseudoU_synthase"/>
</dbReference>
<evidence type="ECO:0000259" key="2">
    <source>
        <dbReference type="Pfam" id="PF00849"/>
    </source>
</evidence>
<feature type="domain" description="Pseudouridine synthase RsuA/RluA-like" evidence="2">
    <location>
        <begin position="114"/>
        <end position="261"/>
    </location>
</feature>
<evidence type="ECO:0000313" key="4">
    <source>
        <dbReference type="Proteomes" id="UP001225596"/>
    </source>
</evidence>
<keyword evidence="4" id="KW-1185">Reference proteome</keyword>
<dbReference type="Gene3D" id="3.30.2350.10">
    <property type="entry name" value="Pseudouridine synthase"/>
    <property type="match status" value="1"/>
</dbReference>
<gene>
    <name evidence="3" type="ORF">Q8A64_02060</name>
</gene>
<dbReference type="InterPro" id="IPR020103">
    <property type="entry name" value="PsdUridine_synth_cat_dom_sf"/>
</dbReference>
<dbReference type="PROSITE" id="PS01129">
    <property type="entry name" value="PSI_RLU"/>
    <property type="match status" value="1"/>
</dbReference>
<organism evidence="3 4">
    <name type="scientific">Keguizhuia sedimenti</name>
    <dbReference type="NCBI Taxonomy" id="3064264"/>
    <lineage>
        <taxon>Bacteria</taxon>
        <taxon>Pseudomonadati</taxon>
        <taxon>Pseudomonadota</taxon>
        <taxon>Betaproteobacteria</taxon>
        <taxon>Burkholderiales</taxon>
        <taxon>Oxalobacteraceae</taxon>
        <taxon>Keguizhuia</taxon>
    </lineage>
</organism>
<dbReference type="EMBL" id="JAUYVH010000001">
    <property type="protein sequence ID" value="MDQ9169188.1"/>
    <property type="molecule type" value="Genomic_DNA"/>
</dbReference>